<keyword evidence="4" id="KW-1185">Reference proteome</keyword>
<feature type="region of interest" description="Disordered" evidence="1">
    <location>
        <begin position="1"/>
        <end position="89"/>
    </location>
</feature>
<dbReference type="RefSeq" id="WP_141928015.1">
    <property type="nucleotide sequence ID" value="NZ_BAABCI010000034.1"/>
</dbReference>
<dbReference type="Proteomes" id="UP000320806">
    <property type="component" value="Unassembled WGS sequence"/>
</dbReference>
<dbReference type="AlphaFoldDB" id="A0A542EFK4"/>
<keyword evidence="2" id="KW-0812">Transmembrane</keyword>
<feature type="transmembrane region" description="Helical" evidence="2">
    <location>
        <begin position="193"/>
        <end position="215"/>
    </location>
</feature>
<accession>A0A542EFK4</accession>
<evidence type="ECO:0000313" key="3">
    <source>
        <dbReference type="EMBL" id="TQJ14103.1"/>
    </source>
</evidence>
<dbReference type="EMBL" id="VFMO01000001">
    <property type="protein sequence ID" value="TQJ14103.1"/>
    <property type="molecule type" value="Genomic_DNA"/>
</dbReference>
<comment type="caution">
    <text evidence="3">The sequence shown here is derived from an EMBL/GenBank/DDBJ whole genome shotgun (WGS) entry which is preliminary data.</text>
</comment>
<keyword evidence="2" id="KW-1133">Transmembrane helix</keyword>
<proteinExistence type="predicted"/>
<keyword evidence="2" id="KW-0472">Membrane</keyword>
<feature type="transmembrane region" description="Helical" evidence="2">
    <location>
        <begin position="157"/>
        <end position="181"/>
    </location>
</feature>
<protein>
    <submittedName>
        <fullName evidence="3">Uncharacterized protein</fullName>
    </submittedName>
</protein>
<name>A0A542EFK4_9MICO</name>
<organism evidence="3 4">
    <name type="scientific">Yimella lutea</name>
    <dbReference type="NCBI Taxonomy" id="587872"/>
    <lineage>
        <taxon>Bacteria</taxon>
        <taxon>Bacillati</taxon>
        <taxon>Actinomycetota</taxon>
        <taxon>Actinomycetes</taxon>
        <taxon>Micrococcales</taxon>
        <taxon>Dermacoccaceae</taxon>
        <taxon>Yimella</taxon>
    </lineage>
</organism>
<feature type="transmembrane region" description="Helical" evidence="2">
    <location>
        <begin position="235"/>
        <end position="252"/>
    </location>
</feature>
<evidence type="ECO:0000256" key="2">
    <source>
        <dbReference type="SAM" id="Phobius"/>
    </source>
</evidence>
<dbReference type="OrthoDB" id="10011927at2"/>
<sequence length="257" mass="26860">MTDQRPDRPSGVPAWGDDRDSTSELPTGRAPQVNGADNTHEFGRSAGVGHTTDPYGHRPAAADPYSGPAQPRPTYGAGGPVGREPVPAAYGHATGEKRFGAFLPALAAAVTTVAVAAIAGLMIRNDVRPGGSVVVRDLWSHATFFDQMSWAYDGKPASALIFGLVLAVLGLVVFIGTLLALAGSRRSPSRGALFFAVWGLVAIAGSIAGVLTTFAVNRDLSARITQLIDLGAGFGIRYGWIPALVAVLLRIGRTKRY</sequence>
<gene>
    <name evidence="3" type="ORF">FB459_1550</name>
</gene>
<evidence type="ECO:0000256" key="1">
    <source>
        <dbReference type="SAM" id="MobiDB-lite"/>
    </source>
</evidence>
<feature type="transmembrane region" description="Helical" evidence="2">
    <location>
        <begin position="101"/>
        <end position="123"/>
    </location>
</feature>
<evidence type="ECO:0000313" key="4">
    <source>
        <dbReference type="Proteomes" id="UP000320806"/>
    </source>
</evidence>
<reference evidence="3 4" key="1">
    <citation type="submission" date="2019-06" db="EMBL/GenBank/DDBJ databases">
        <title>Sequencing the genomes of 1000 actinobacteria strains.</title>
        <authorList>
            <person name="Klenk H.-P."/>
        </authorList>
    </citation>
    <scope>NUCLEOTIDE SEQUENCE [LARGE SCALE GENOMIC DNA]</scope>
    <source>
        <strain evidence="3 4">DSM 19828</strain>
    </source>
</reference>